<feature type="compositionally biased region" description="Polar residues" evidence="1">
    <location>
        <begin position="75"/>
        <end position="86"/>
    </location>
</feature>
<feature type="compositionally biased region" description="Polar residues" evidence="1">
    <location>
        <begin position="44"/>
        <end position="53"/>
    </location>
</feature>
<dbReference type="Proteomes" id="UP001419268">
    <property type="component" value="Unassembled WGS sequence"/>
</dbReference>
<evidence type="ECO:0000313" key="3">
    <source>
        <dbReference type="Proteomes" id="UP001419268"/>
    </source>
</evidence>
<evidence type="ECO:0000256" key="1">
    <source>
        <dbReference type="SAM" id="MobiDB-lite"/>
    </source>
</evidence>
<gene>
    <name evidence="2" type="ORF">Scep_000003</name>
</gene>
<evidence type="ECO:0000313" key="2">
    <source>
        <dbReference type="EMBL" id="KAK9164812.1"/>
    </source>
</evidence>
<sequence>MNVSPLFVISVNCEVILRFCKALYDYKDPDPERKYGSLLEAPTRRSNNATTNRWLKGPEGQRFPVAGGDVDEASNFPNQRRNQSDWTDSEESLRYSSLAKQMRIELQSWPYGFTMSEDFPHSDRRGSVS</sequence>
<feature type="region of interest" description="Disordered" evidence="1">
    <location>
        <begin position="35"/>
        <end position="91"/>
    </location>
</feature>
<proteinExistence type="predicted"/>
<name>A0AAP0Q205_9MAGN</name>
<organism evidence="2 3">
    <name type="scientific">Stephania cephalantha</name>
    <dbReference type="NCBI Taxonomy" id="152367"/>
    <lineage>
        <taxon>Eukaryota</taxon>
        <taxon>Viridiplantae</taxon>
        <taxon>Streptophyta</taxon>
        <taxon>Embryophyta</taxon>
        <taxon>Tracheophyta</taxon>
        <taxon>Spermatophyta</taxon>
        <taxon>Magnoliopsida</taxon>
        <taxon>Ranunculales</taxon>
        <taxon>Menispermaceae</taxon>
        <taxon>Menispermoideae</taxon>
        <taxon>Cissampelideae</taxon>
        <taxon>Stephania</taxon>
    </lineage>
</organism>
<dbReference type="EMBL" id="JBBNAG010000001">
    <property type="protein sequence ID" value="KAK9164812.1"/>
    <property type="molecule type" value="Genomic_DNA"/>
</dbReference>
<accession>A0AAP0Q205</accession>
<reference evidence="2 3" key="1">
    <citation type="submission" date="2024-01" db="EMBL/GenBank/DDBJ databases">
        <title>Genome assemblies of Stephania.</title>
        <authorList>
            <person name="Yang L."/>
        </authorList>
    </citation>
    <scope>NUCLEOTIDE SEQUENCE [LARGE SCALE GENOMIC DNA]</scope>
    <source>
        <strain evidence="2">JXDWG</strain>
        <tissue evidence="2">Leaf</tissue>
    </source>
</reference>
<comment type="caution">
    <text evidence="2">The sequence shown here is derived from an EMBL/GenBank/DDBJ whole genome shotgun (WGS) entry which is preliminary data.</text>
</comment>
<dbReference type="AlphaFoldDB" id="A0AAP0Q205"/>
<protein>
    <submittedName>
        <fullName evidence="2">Uncharacterized protein</fullName>
    </submittedName>
</protein>
<keyword evidence="3" id="KW-1185">Reference proteome</keyword>